<evidence type="ECO:0000313" key="1">
    <source>
        <dbReference type="EMBL" id="EKD25584.1"/>
    </source>
</evidence>
<comment type="caution">
    <text evidence="1">The sequence shown here is derived from an EMBL/GenBank/DDBJ whole genome shotgun (WGS) entry which is preliminary data.</text>
</comment>
<dbReference type="EMBL" id="AMFJ01036020">
    <property type="protein sequence ID" value="EKD25584.1"/>
    <property type="molecule type" value="Genomic_DNA"/>
</dbReference>
<organism evidence="1">
    <name type="scientific">uncultured bacterium</name>
    <name type="common">gcode 4</name>
    <dbReference type="NCBI Taxonomy" id="1234023"/>
    <lineage>
        <taxon>Bacteria</taxon>
        <taxon>environmental samples</taxon>
    </lineage>
</organism>
<name>K1YJS8_9BACT</name>
<accession>K1YJS8</accession>
<sequence>MKTIKTIIAKLDEYSKKGICTHCICTWKFTQGNYFEKDDTSAKMLEKFKSFKQLTITTVGEDRLYIEMNGLGKPFDFNESDKKDNENYEVIIALISEFIQ</sequence>
<protein>
    <submittedName>
        <fullName evidence="1">Uncharacterized protein</fullName>
    </submittedName>
</protein>
<dbReference type="AlphaFoldDB" id="K1YJS8"/>
<gene>
    <name evidence="1" type="ORF">ACD_80C00013G0014</name>
</gene>
<proteinExistence type="predicted"/>
<reference evidence="1" key="1">
    <citation type="journal article" date="2012" name="Science">
        <title>Fermentation, hydrogen, and sulfur metabolism in multiple uncultivated bacterial phyla.</title>
        <authorList>
            <person name="Wrighton K.C."/>
            <person name="Thomas B.C."/>
            <person name="Sharon I."/>
            <person name="Miller C.S."/>
            <person name="Castelle C.J."/>
            <person name="VerBerkmoes N.C."/>
            <person name="Wilkins M.J."/>
            <person name="Hettich R.L."/>
            <person name="Lipton M.S."/>
            <person name="Williams K.H."/>
            <person name="Long P.E."/>
            <person name="Banfield J.F."/>
        </authorList>
    </citation>
    <scope>NUCLEOTIDE SEQUENCE [LARGE SCALE GENOMIC DNA]</scope>
</reference>